<evidence type="ECO:0000313" key="7">
    <source>
        <dbReference type="Proteomes" id="UP000001307"/>
    </source>
</evidence>
<reference evidence="6" key="1">
    <citation type="journal article" date="2010" name="Science">
        <title>Plasticity of animal genome architecture unmasked by rapid evolution of a pelagic tunicate.</title>
        <authorList>
            <person name="Denoeud F."/>
            <person name="Henriet S."/>
            <person name="Mungpakdee S."/>
            <person name="Aury J.M."/>
            <person name="Da Silva C."/>
            <person name="Brinkmann H."/>
            <person name="Mikhaleva J."/>
            <person name="Olsen L.C."/>
            <person name="Jubin C."/>
            <person name="Canestro C."/>
            <person name="Bouquet J.M."/>
            <person name="Danks G."/>
            <person name="Poulain J."/>
            <person name="Campsteijn C."/>
            <person name="Adamski M."/>
            <person name="Cross I."/>
            <person name="Yadetie F."/>
            <person name="Muffato M."/>
            <person name="Louis A."/>
            <person name="Butcher S."/>
            <person name="Tsagkogeorga G."/>
            <person name="Konrad A."/>
            <person name="Singh S."/>
            <person name="Jensen M.F."/>
            <person name="Cong E.H."/>
            <person name="Eikeseth-Otteraa H."/>
            <person name="Noel B."/>
            <person name="Anthouard V."/>
            <person name="Porcel B.M."/>
            <person name="Kachouri-Lafond R."/>
            <person name="Nishino A."/>
            <person name="Ugolini M."/>
            <person name="Chourrout P."/>
            <person name="Nishida H."/>
            <person name="Aasland R."/>
            <person name="Huzurbazar S."/>
            <person name="Westhof E."/>
            <person name="Delsuc F."/>
            <person name="Lehrach H."/>
            <person name="Reinhardt R."/>
            <person name="Weissenbach J."/>
            <person name="Roy S.W."/>
            <person name="Artiguenave F."/>
            <person name="Postlethwait J.H."/>
            <person name="Manak J.R."/>
            <person name="Thompson E.M."/>
            <person name="Jaillon O."/>
            <person name="Du Pasquier L."/>
            <person name="Boudinot P."/>
            <person name="Liberles D.A."/>
            <person name="Volff J.N."/>
            <person name="Philippe H."/>
            <person name="Lenhard B."/>
            <person name="Roest Crollius H."/>
            <person name="Wincker P."/>
            <person name="Chourrout D."/>
        </authorList>
    </citation>
    <scope>NUCLEOTIDE SEQUENCE [LARGE SCALE GENOMIC DNA]</scope>
</reference>
<feature type="compositionally biased region" description="Basic and acidic residues" evidence="4">
    <location>
        <begin position="366"/>
        <end position="380"/>
    </location>
</feature>
<evidence type="ECO:0000256" key="2">
    <source>
        <dbReference type="ARBA" id="ARBA00022490"/>
    </source>
</evidence>
<dbReference type="OrthoDB" id="6163239at2759"/>
<feature type="compositionally biased region" description="Polar residues" evidence="4">
    <location>
        <begin position="382"/>
        <end position="391"/>
    </location>
</feature>
<dbReference type="GO" id="GO:0046599">
    <property type="term" value="P:regulation of centriole replication"/>
    <property type="evidence" value="ECO:0007669"/>
    <property type="project" value="TreeGrafter"/>
</dbReference>
<feature type="compositionally biased region" description="Low complexity" evidence="4">
    <location>
        <begin position="26"/>
        <end position="39"/>
    </location>
</feature>
<feature type="region of interest" description="Disordered" evidence="4">
    <location>
        <begin position="314"/>
        <end position="392"/>
    </location>
</feature>
<feature type="compositionally biased region" description="Polar residues" evidence="4">
    <location>
        <begin position="280"/>
        <end position="296"/>
    </location>
</feature>
<evidence type="ECO:0000313" key="6">
    <source>
        <dbReference type="EMBL" id="CBY19566.1"/>
    </source>
</evidence>
<dbReference type="AlphaFoldDB" id="E4XER9"/>
<keyword evidence="3" id="KW-0206">Cytoskeleton</keyword>
<accession>E4XER9</accession>
<dbReference type="Pfam" id="PF15309">
    <property type="entry name" value="ALMS_motif"/>
    <property type="match status" value="1"/>
</dbReference>
<gene>
    <name evidence="6" type="ORF">GSOID_T00008713001</name>
</gene>
<dbReference type="PANTHER" id="PTHR21553:SF36">
    <property type="entry name" value="ALMS1 CENTROSOME AND BASAL BODY-ASSOCIATED PROTEIN-RELATED"/>
    <property type="match status" value="1"/>
</dbReference>
<dbReference type="GO" id="GO:0008017">
    <property type="term" value="F:microtubule binding"/>
    <property type="evidence" value="ECO:0007669"/>
    <property type="project" value="TreeGrafter"/>
</dbReference>
<dbReference type="GO" id="GO:0005813">
    <property type="term" value="C:centrosome"/>
    <property type="evidence" value="ECO:0007669"/>
    <property type="project" value="UniProtKB-SubCell"/>
</dbReference>
<feature type="compositionally biased region" description="Low complexity" evidence="4">
    <location>
        <begin position="189"/>
        <end position="201"/>
    </location>
</feature>
<name>E4XER9_OIKDI</name>
<dbReference type="EMBL" id="FN653042">
    <property type="protein sequence ID" value="CBY19566.1"/>
    <property type="molecule type" value="Genomic_DNA"/>
</dbReference>
<dbReference type="Proteomes" id="UP000001307">
    <property type="component" value="Unassembled WGS sequence"/>
</dbReference>
<comment type="subcellular location">
    <subcellularLocation>
        <location evidence="1">Cytoplasm</location>
        <location evidence="1">Cytoskeleton</location>
        <location evidence="1">Microtubule organizing center</location>
        <location evidence="1">Centrosome</location>
    </subcellularLocation>
</comment>
<dbReference type="PANTHER" id="PTHR21553">
    <property type="entry name" value="ALMS1-RELATED"/>
    <property type="match status" value="1"/>
</dbReference>
<organism evidence="6">
    <name type="scientific">Oikopleura dioica</name>
    <name type="common">Tunicate</name>
    <dbReference type="NCBI Taxonomy" id="34765"/>
    <lineage>
        <taxon>Eukaryota</taxon>
        <taxon>Metazoa</taxon>
        <taxon>Chordata</taxon>
        <taxon>Tunicata</taxon>
        <taxon>Appendicularia</taxon>
        <taxon>Copelata</taxon>
        <taxon>Oikopleuridae</taxon>
        <taxon>Oikopleura</taxon>
    </lineage>
</organism>
<feature type="compositionally biased region" description="Low complexity" evidence="4">
    <location>
        <begin position="687"/>
        <end position="700"/>
    </location>
</feature>
<proteinExistence type="predicted"/>
<feature type="compositionally biased region" description="Basic and acidic residues" evidence="4">
    <location>
        <begin position="82"/>
        <end position="92"/>
    </location>
</feature>
<feature type="region of interest" description="Disordered" evidence="4">
    <location>
        <begin position="265"/>
        <end position="296"/>
    </location>
</feature>
<dbReference type="GO" id="GO:0005829">
    <property type="term" value="C:cytosol"/>
    <property type="evidence" value="ECO:0007669"/>
    <property type="project" value="TreeGrafter"/>
</dbReference>
<dbReference type="InParanoid" id="E4XER9"/>
<evidence type="ECO:0000259" key="5">
    <source>
        <dbReference type="Pfam" id="PF15309"/>
    </source>
</evidence>
<sequence>MSDTSLSSAPLPDETNEQENEEVAHTSTTEKSQQSTQQSDNSLVRQIKAVHTQIETQQTLDLIDPSSLADEIASDEAPLLEKTPESPKDERPSLPMETLDNLEDDSTDGDFHQLPQRPNSEKDGDSSRDSRASNIQVIDQTAVSKETDINIVSQATSPQTSHVEVLYDRSEPASEQSTKLKIRELDDGSSNSSKGSSRADSISARVQSALKSQLTPSQLGISAADSIEVKSVSSTSSSKYATEVDRFQRSSIWKFVKQYMSEDQQKKMMTDMSSSSGGSLQTRSKTLHSVNTTGKSGLSEQRFVDGLYFSPMGSHKSSTPDHSLISGWKNTESESGKTGSTKQEKSASSGKARTNTSYGQNLSRSRVIEKSSERDIDKSKNTSRASSSADDLSNRVRKLLQQIDNSLEEKSLDLDPIQQLPKLATSGLVNANSEVNSSPRSMEDLTSDERFGSFMPPSKSPDSLKSATGLAKPRINATLTEEKDFDSTLEEGEIRETLLEMTQETPVYAQSRQREETIRRELEIEQQALRNSELIDDSQPTLTSQMHSEDKYPPAFPQEAFGTAERDSNELPAFYQKDDTSRVELRPLESSISVNSSAINAPQSTRIKVSPVKLETTNQPATESIFIRDEATPRDSVRVLDKSAMSQASSILEWYPKSMREFKELPKDKKQQFITLLRKGTDRRRNASSSSSASFRSAVSLPNQKPVKAPSSSAEKKINNQQQGSEINEERIREKILNSLETNIRTTIQTEIAKIKPQVREEPQQMFQRPKVDAQCEEKENWRQIFQQSPKLTPREIFSHSSTRSLGPRPRVEDIEAEIEDFKIQEKIVDEVKICKATMAQNKKAPEMEDEGMVSFCNQVDENEIIRSMKDLHKRLVNGESPERNGKASSGTQTREEQVKNPSAWYCPVYTGRKVPIDRNALDSTKRLAENAWQRASLQEAVLIHKQEFISSSRARVRHVKLRKEQRFIEKELDDQRRKIFGVGTYTDKQRAAKIHPLADKFFLQEKRQINLREARKETTERYNKLPEVRGKREDEKTNRKKVENQIKTKVFAKKIQRQVLNQL</sequence>
<feature type="compositionally biased region" description="Polar residues" evidence="4">
    <location>
        <begin position="132"/>
        <end position="162"/>
    </location>
</feature>
<dbReference type="InterPro" id="IPR029299">
    <property type="entry name" value="ALMS_motif"/>
</dbReference>
<feature type="compositionally biased region" description="Polar residues" evidence="4">
    <location>
        <begin position="336"/>
        <end position="364"/>
    </location>
</feature>
<dbReference type="GO" id="GO:0005814">
    <property type="term" value="C:centriole"/>
    <property type="evidence" value="ECO:0007669"/>
    <property type="project" value="TreeGrafter"/>
</dbReference>
<protein>
    <recommendedName>
        <fullName evidence="5">ALMS motif domain-containing protein</fullName>
    </recommendedName>
</protein>
<keyword evidence="7" id="KW-1185">Reference proteome</keyword>
<feature type="domain" description="ALMS motif" evidence="5">
    <location>
        <begin position="934"/>
        <end position="1062"/>
    </location>
</feature>
<evidence type="ECO:0000256" key="3">
    <source>
        <dbReference type="ARBA" id="ARBA00023212"/>
    </source>
</evidence>
<feature type="region of interest" description="Disordered" evidence="4">
    <location>
        <begin position="678"/>
        <end position="727"/>
    </location>
</feature>
<feature type="compositionally biased region" description="Basic and acidic residues" evidence="4">
    <location>
        <begin position="119"/>
        <end position="131"/>
    </location>
</feature>
<keyword evidence="2" id="KW-0963">Cytoplasm</keyword>
<feature type="region of interest" description="Disordered" evidence="4">
    <location>
        <begin position="1"/>
        <end position="204"/>
    </location>
</feature>
<feature type="region of interest" description="Disordered" evidence="4">
    <location>
        <begin position="875"/>
        <end position="899"/>
    </location>
</feature>
<evidence type="ECO:0000256" key="1">
    <source>
        <dbReference type="ARBA" id="ARBA00004300"/>
    </source>
</evidence>
<evidence type="ECO:0000256" key="4">
    <source>
        <dbReference type="SAM" id="MobiDB-lite"/>
    </source>
</evidence>